<comment type="caution">
    <text evidence="1">The sequence shown here is derived from an EMBL/GenBank/DDBJ whole genome shotgun (WGS) entry which is preliminary data.</text>
</comment>
<reference evidence="1 2" key="1">
    <citation type="submission" date="2020-03" db="EMBL/GenBank/DDBJ databases">
        <title>Metabolic flexibility allows generalist bacteria to become dominant in a frequently disturbed ecosystem.</title>
        <authorList>
            <person name="Chen Y.-J."/>
            <person name="Leung P.M."/>
            <person name="Bay S.K."/>
            <person name="Hugenholtz P."/>
            <person name="Kessler A.J."/>
            <person name="Shelley G."/>
            <person name="Waite D.W."/>
            <person name="Cook P.L."/>
            <person name="Greening C."/>
        </authorList>
    </citation>
    <scope>NUCLEOTIDE SEQUENCE [LARGE SCALE GENOMIC DNA]</scope>
    <source>
        <strain evidence="1">SS_bin_28</strain>
    </source>
</reference>
<name>A0A7Y2EBT3_UNCEI</name>
<evidence type="ECO:0000313" key="2">
    <source>
        <dbReference type="Proteomes" id="UP000547674"/>
    </source>
</evidence>
<dbReference type="AlphaFoldDB" id="A0A7Y2EBT3"/>
<proteinExistence type="predicted"/>
<dbReference type="Proteomes" id="UP000547674">
    <property type="component" value="Unassembled WGS sequence"/>
</dbReference>
<accession>A0A7Y2EBT3</accession>
<dbReference type="EMBL" id="JABDJR010000022">
    <property type="protein sequence ID" value="NNF05263.1"/>
    <property type="molecule type" value="Genomic_DNA"/>
</dbReference>
<evidence type="ECO:0000313" key="1">
    <source>
        <dbReference type="EMBL" id="NNF05263.1"/>
    </source>
</evidence>
<protein>
    <submittedName>
        <fullName evidence="1">Uncharacterized protein</fullName>
    </submittedName>
</protein>
<organism evidence="1 2">
    <name type="scientific">Eiseniibacteriota bacterium</name>
    <dbReference type="NCBI Taxonomy" id="2212470"/>
    <lineage>
        <taxon>Bacteria</taxon>
        <taxon>Candidatus Eiseniibacteriota</taxon>
    </lineage>
</organism>
<gene>
    <name evidence="1" type="ORF">HKN21_00750</name>
</gene>
<sequence length="206" mass="22709">MKSDLFYFNGSLSLNRNRSGRTHRERLRPLLVLLTSAFMGLGIFASNTISQPSASSGPELAGHWITELEEQNGEMIQVIMDIGVVNSRWVGEFDLPKYSVIDYPIEVKTKDETVELFLTAIGMSFKGSIDDDGILTGIAQSPGAENEPVSFRRTGAAEFSEDFLALEAAADDPSLVEILSNDASELKKRFNSDRTKTRLLMLLSPS</sequence>